<dbReference type="InterPro" id="IPR004013">
    <property type="entry name" value="PHP_dom"/>
</dbReference>
<dbReference type="PANTHER" id="PTHR21039">
    <property type="entry name" value="HISTIDINOL PHOSPHATASE-RELATED"/>
    <property type="match status" value="1"/>
</dbReference>
<dbReference type="InterPro" id="IPR016195">
    <property type="entry name" value="Pol/histidinol_Pase-like"/>
</dbReference>
<evidence type="ECO:0000256" key="3">
    <source>
        <dbReference type="ARBA" id="ARBA00013085"/>
    </source>
</evidence>
<dbReference type="Gene3D" id="3.20.20.140">
    <property type="entry name" value="Metal-dependent hydrolases"/>
    <property type="match status" value="1"/>
</dbReference>
<evidence type="ECO:0000256" key="4">
    <source>
        <dbReference type="ARBA" id="ARBA00022605"/>
    </source>
</evidence>
<evidence type="ECO:0000256" key="8">
    <source>
        <dbReference type="RuleBase" id="RU366003"/>
    </source>
</evidence>
<reference evidence="10" key="2">
    <citation type="journal article" date="2021" name="PeerJ">
        <title>Extensive microbial diversity within the chicken gut microbiome revealed by metagenomics and culture.</title>
        <authorList>
            <person name="Gilroy R."/>
            <person name="Ravi A."/>
            <person name="Getino M."/>
            <person name="Pursley I."/>
            <person name="Horton D.L."/>
            <person name="Alikhan N.F."/>
            <person name="Baker D."/>
            <person name="Gharbi K."/>
            <person name="Hall N."/>
            <person name="Watson M."/>
            <person name="Adriaenssens E.M."/>
            <person name="Foster-Nyarko E."/>
            <person name="Jarju S."/>
            <person name="Secka A."/>
            <person name="Antonio M."/>
            <person name="Oren A."/>
            <person name="Chaudhuri R.R."/>
            <person name="La Ragione R."/>
            <person name="Hildebrand F."/>
            <person name="Pallen M.J."/>
        </authorList>
    </citation>
    <scope>NUCLEOTIDE SEQUENCE</scope>
    <source>
        <strain evidence="10">1370</strain>
    </source>
</reference>
<evidence type="ECO:0000256" key="6">
    <source>
        <dbReference type="ARBA" id="ARBA00023102"/>
    </source>
</evidence>
<proteinExistence type="inferred from homology"/>
<keyword evidence="4 8" id="KW-0028">Amino-acid biosynthesis</keyword>
<evidence type="ECO:0000313" key="11">
    <source>
        <dbReference type="Proteomes" id="UP000823960"/>
    </source>
</evidence>
<name>A0A9D1NQ74_9FIRM</name>
<dbReference type="GO" id="GO:0005737">
    <property type="term" value="C:cytoplasm"/>
    <property type="evidence" value="ECO:0007669"/>
    <property type="project" value="TreeGrafter"/>
</dbReference>
<organism evidence="10 11">
    <name type="scientific">Candidatus Faeciplasma avium</name>
    <dbReference type="NCBI Taxonomy" id="2840798"/>
    <lineage>
        <taxon>Bacteria</taxon>
        <taxon>Bacillati</taxon>
        <taxon>Bacillota</taxon>
        <taxon>Clostridia</taxon>
        <taxon>Eubacteriales</taxon>
        <taxon>Oscillospiraceae</taxon>
        <taxon>Oscillospiraceae incertae sedis</taxon>
        <taxon>Candidatus Faeciplasma</taxon>
    </lineage>
</organism>
<sequence length="275" mass="31532">MQNLHTHCLLCDGRDSPEEMAAAALEMGFDSLGFSSHSYTAFDLEPCLKDEDEYRKRILRLKASYLGRLRIYLGLEQDLFSPIPRPGLDYLIGSVHYVLRDKEYIPVDNTPELLSDGVRRLFSCDLEEFVLEYYRLVGSVREVTGCDIVGHFDLITKFERACPELSKTDSLGSVEEEKKRAIKRLASQDAVFEVNTGAMAKGYKDCPYPSFSSLEYIRSLNGRVTISSDCHDKRYLDYGFREAAGLIREAGFDCFYELRPEFSDADRRFVKIHLY</sequence>
<protein>
    <recommendedName>
        <fullName evidence="3 8">Histidinol-phosphatase</fullName>
        <shortName evidence="8">HolPase</shortName>
        <ecNumber evidence="3 8">3.1.3.15</ecNumber>
    </recommendedName>
</protein>
<dbReference type="CDD" id="cd12110">
    <property type="entry name" value="PHP_HisPPase_Hisj_like"/>
    <property type="match status" value="1"/>
</dbReference>
<evidence type="ECO:0000313" key="10">
    <source>
        <dbReference type="EMBL" id="HIV10477.1"/>
    </source>
</evidence>
<keyword evidence="5 8" id="KW-0378">Hydrolase</keyword>
<dbReference type="NCBIfam" id="TIGR01856">
    <property type="entry name" value="hisJ_fam"/>
    <property type="match status" value="1"/>
</dbReference>
<evidence type="ECO:0000256" key="1">
    <source>
        <dbReference type="ARBA" id="ARBA00004970"/>
    </source>
</evidence>
<dbReference type="GO" id="GO:0004401">
    <property type="term" value="F:histidinol-phosphatase activity"/>
    <property type="evidence" value="ECO:0007669"/>
    <property type="project" value="UniProtKB-UniRule"/>
</dbReference>
<evidence type="ECO:0000256" key="7">
    <source>
        <dbReference type="ARBA" id="ARBA00049158"/>
    </source>
</evidence>
<dbReference type="AlphaFoldDB" id="A0A9D1NQ74"/>
<comment type="caution">
    <text evidence="10">The sequence shown here is derived from an EMBL/GenBank/DDBJ whole genome shotgun (WGS) entry which is preliminary data.</text>
</comment>
<evidence type="ECO:0000256" key="5">
    <source>
        <dbReference type="ARBA" id="ARBA00022801"/>
    </source>
</evidence>
<comment type="similarity">
    <text evidence="2 8">Belongs to the PHP hydrolase family. HisK subfamily.</text>
</comment>
<comment type="pathway">
    <text evidence="1 8">Amino-acid biosynthesis; L-histidine biosynthesis; L-histidine from 5-phospho-alpha-D-ribose 1-diphosphate: step 8/9.</text>
</comment>
<comment type="catalytic activity">
    <reaction evidence="7 8">
        <text>L-histidinol phosphate + H2O = L-histidinol + phosphate</text>
        <dbReference type="Rhea" id="RHEA:14465"/>
        <dbReference type="ChEBI" id="CHEBI:15377"/>
        <dbReference type="ChEBI" id="CHEBI:43474"/>
        <dbReference type="ChEBI" id="CHEBI:57699"/>
        <dbReference type="ChEBI" id="CHEBI:57980"/>
        <dbReference type="EC" id="3.1.3.15"/>
    </reaction>
</comment>
<gene>
    <name evidence="10" type="ORF">IAD28_02130</name>
</gene>
<dbReference type="EMBL" id="DVOL01000029">
    <property type="protein sequence ID" value="HIV10477.1"/>
    <property type="molecule type" value="Genomic_DNA"/>
</dbReference>
<dbReference type="SUPFAM" id="SSF89550">
    <property type="entry name" value="PHP domain-like"/>
    <property type="match status" value="1"/>
</dbReference>
<dbReference type="EC" id="3.1.3.15" evidence="3 8"/>
<accession>A0A9D1NQ74</accession>
<keyword evidence="6 8" id="KW-0368">Histidine biosynthesis</keyword>
<dbReference type="InterPro" id="IPR010140">
    <property type="entry name" value="Histidinol_P_phosphatase_HisJ"/>
</dbReference>
<reference evidence="10" key="1">
    <citation type="submission" date="2020-10" db="EMBL/GenBank/DDBJ databases">
        <authorList>
            <person name="Gilroy R."/>
        </authorList>
    </citation>
    <scope>NUCLEOTIDE SEQUENCE</scope>
    <source>
        <strain evidence="10">1370</strain>
    </source>
</reference>
<dbReference type="Proteomes" id="UP000823960">
    <property type="component" value="Unassembled WGS sequence"/>
</dbReference>
<evidence type="ECO:0000259" key="9">
    <source>
        <dbReference type="Pfam" id="PF02811"/>
    </source>
</evidence>
<dbReference type="Pfam" id="PF02811">
    <property type="entry name" value="PHP"/>
    <property type="match status" value="1"/>
</dbReference>
<dbReference type="PANTHER" id="PTHR21039:SF0">
    <property type="entry name" value="HISTIDINOL-PHOSPHATASE"/>
    <property type="match status" value="1"/>
</dbReference>
<feature type="domain" description="PHP" evidence="9">
    <location>
        <begin position="4"/>
        <end position="196"/>
    </location>
</feature>
<evidence type="ECO:0000256" key="2">
    <source>
        <dbReference type="ARBA" id="ARBA00009152"/>
    </source>
</evidence>
<dbReference type="GO" id="GO:0000105">
    <property type="term" value="P:L-histidine biosynthetic process"/>
    <property type="evidence" value="ECO:0007669"/>
    <property type="project" value="UniProtKB-UniRule"/>
</dbReference>